<proteinExistence type="predicted"/>
<organism evidence="1 2">
    <name type="scientific">Marchantia polymorpha subsp. ruderalis</name>
    <dbReference type="NCBI Taxonomy" id="1480154"/>
    <lineage>
        <taxon>Eukaryota</taxon>
        <taxon>Viridiplantae</taxon>
        <taxon>Streptophyta</taxon>
        <taxon>Embryophyta</taxon>
        <taxon>Marchantiophyta</taxon>
        <taxon>Marchantiopsida</taxon>
        <taxon>Marchantiidae</taxon>
        <taxon>Marchantiales</taxon>
        <taxon>Marchantiaceae</taxon>
        <taxon>Marchantia</taxon>
    </lineage>
</organism>
<keyword evidence="2" id="KW-1185">Reference proteome</keyword>
<dbReference type="Proteomes" id="UP000077202">
    <property type="component" value="Unassembled WGS sequence"/>
</dbReference>
<name>A0A176VJB2_MARPO</name>
<dbReference type="EMBL" id="LVLJ01003603">
    <property type="protein sequence ID" value="OAE20503.1"/>
    <property type="molecule type" value="Genomic_DNA"/>
</dbReference>
<protein>
    <submittedName>
        <fullName evidence="1">Uncharacterized protein</fullName>
    </submittedName>
</protein>
<gene>
    <name evidence="1" type="ORF">AXG93_948s1100</name>
</gene>
<sequence length="84" mass="9771">MSDRVWEAFHAVIEPPCNQVQGPRVKEGWWDDDLIMQRNWHPVSSAGFRFFAPEDIPWSVPLDLPELVADQCVTALNGLFLWYE</sequence>
<comment type="caution">
    <text evidence="1">The sequence shown here is derived from an EMBL/GenBank/DDBJ whole genome shotgun (WGS) entry which is preliminary data.</text>
</comment>
<evidence type="ECO:0000313" key="2">
    <source>
        <dbReference type="Proteomes" id="UP000077202"/>
    </source>
</evidence>
<reference evidence="1" key="1">
    <citation type="submission" date="2016-03" db="EMBL/GenBank/DDBJ databases">
        <title>Mechanisms controlling the formation of the plant cell surface in tip-growing cells are functionally conserved among land plants.</title>
        <authorList>
            <person name="Honkanen S."/>
            <person name="Jones V.A."/>
            <person name="Morieri G."/>
            <person name="Champion C."/>
            <person name="Hetherington A.J."/>
            <person name="Kelly S."/>
            <person name="Saint-Marcoux D."/>
            <person name="Proust H."/>
            <person name="Prescott H."/>
            <person name="Dolan L."/>
        </authorList>
    </citation>
    <scope>NUCLEOTIDE SEQUENCE [LARGE SCALE GENOMIC DNA]</scope>
    <source>
        <tissue evidence="1">Whole gametophyte</tissue>
    </source>
</reference>
<accession>A0A176VJB2</accession>
<dbReference type="AlphaFoldDB" id="A0A176VJB2"/>
<evidence type="ECO:0000313" key="1">
    <source>
        <dbReference type="EMBL" id="OAE20503.1"/>
    </source>
</evidence>